<keyword evidence="1" id="KW-0732">Signal</keyword>
<dbReference type="OrthoDB" id="10507400at2759"/>
<evidence type="ECO:0000313" key="3">
    <source>
        <dbReference type="Proteomes" id="UP000478052"/>
    </source>
</evidence>
<accession>A0A6G0YXK0</accession>
<organism evidence="2 3">
    <name type="scientific">Aphis craccivora</name>
    <name type="common">Cowpea aphid</name>
    <dbReference type="NCBI Taxonomy" id="307492"/>
    <lineage>
        <taxon>Eukaryota</taxon>
        <taxon>Metazoa</taxon>
        <taxon>Ecdysozoa</taxon>
        <taxon>Arthropoda</taxon>
        <taxon>Hexapoda</taxon>
        <taxon>Insecta</taxon>
        <taxon>Pterygota</taxon>
        <taxon>Neoptera</taxon>
        <taxon>Paraneoptera</taxon>
        <taxon>Hemiptera</taxon>
        <taxon>Sternorrhyncha</taxon>
        <taxon>Aphidomorpha</taxon>
        <taxon>Aphidoidea</taxon>
        <taxon>Aphididae</taxon>
        <taxon>Aphidini</taxon>
        <taxon>Aphis</taxon>
        <taxon>Aphis</taxon>
    </lineage>
</organism>
<keyword evidence="3" id="KW-1185">Reference proteome</keyword>
<feature type="chain" id="PRO_5026181261" evidence="1">
    <location>
        <begin position="25"/>
        <end position="57"/>
    </location>
</feature>
<dbReference type="EMBL" id="VUJU01002126">
    <property type="protein sequence ID" value="KAF0762511.1"/>
    <property type="molecule type" value="Genomic_DNA"/>
</dbReference>
<name>A0A6G0YXK0_APHCR</name>
<evidence type="ECO:0000256" key="1">
    <source>
        <dbReference type="SAM" id="SignalP"/>
    </source>
</evidence>
<protein>
    <submittedName>
        <fullName evidence="2">Uncharacterized protein</fullName>
    </submittedName>
</protein>
<dbReference type="AlphaFoldDB" id="A0A6G0YXK0"/>
<reference evidence="2 3" key="1">
    <citation type="submission" date="2019-08" db="EMBL/GenBank/DDBJ databases">
        <title>Whole genome of Aphis craccivora.</title>
        <authorList>
            <person name="Voronova N.V."/>
            <person name="Shulinski R.S."/>
            <person name="Bandarenka Y.V."/>
            <person name="Zhorov D.G."/>
            <person name="Warner D."/>
        </authorList>
    </citation>
    <scope>NUCLEOTIDE SEQUENCE [LARGE SCALE GENOMIC DNA]</scope>
    <source>
        <strain evidence="2">180601</strain>
        <tissue evidence="2">Whole Body</tissue>
    </source>
</reference>
<dbReference type="Proteomes" id="UP000478052">
    <property type="component" value="Unassembled WGS sequence"/>
</dbReference>
<feature type="signal peptide" evidence="1">
    <location>
        <begin position="1"/>
        <end position="24"/>
    </location>
</feature>
<comment type="caution">
    <text evidence="2">The sequence shown here is derived from an EMBL/GenBank/DDBJ whole genome shotgun (WGS) entry which is preliminary data.</text>
</comment>
<sequence>MKSTVMFFQICVLYVLFGYSPGLAALSETRKVDELSPYVNEESTTVKPYSTYNYYST</sequence>
<gene>
    <name evidence="2" type="ORF">FWK35_00012566</name>
</gene>
<evidence type="ECO:0000313" key="2">
    <source>
        <dbReference type="EMBL" id="KAF0762511.1"/>
    </source>
</evidence>
<proteinExistence type="predicted"/>